<dbReference type="Proteomes" id="UP001312908">
    <property type="component" value="Unassembled WGS sequence"/>
</dbReference>
<keyword evidence="1" id="KW-0732">Signal</keyword>
<evidence type="ECO:0008006" key="4">
    <source>
        <dbReference type="Google" id="ProtNLM"/>
    </source>
</evidence>
<dbReference type="Pfam" id="PF02917">
    <property type="entry name" value="Pertussis_S1"/>
    <property type="match status" value="1"/>
</dbReference>
<protein>
    <recommendedName>
        <fullName evidence="4">Enterotoxin</fullName>
    </recommendedName>
</protein>
<evidence type="ECO:0000313" key="3">
    <source>
        <dbReference type="Proteomes" id="UP001312908"/>
    </source>
</evidence>
<evidence type="ECO:0000313" key="2">
    <source>
        <dbReference type="EMBL" id="MEE8659051.1"/>
    </source>
</evidence>
<accession>A0ABU7U4P2</accession>
<comment type="caution">
    <text evidence="2">The sequence shown here is derived from an EMBL/GenBank/DDBJ whole genome shotgun (WGS) entry which is preliminary data.</text>
</comment>
<reference evidence="2 3" key="1">
    <citation type="submission" date="2023-10" db="EMBL/GenBank/DDBJ databases">
        <title>Sorlinia euscelidii gen. nov., sp. nov., an acetic acid bacteria isolated from the gut of Euscelidius variegatus emitter.</title>
        <authorList>
            <person name="Michoud G."/>
            <person name="Marasco R."/>
            <person name="Seferji K."/>
            <person name="Gonella E."/>
            <person name="Garuglieri E."/>
            <person name="Alma A."/>
            <person name="Mapelli F."/>
            <person name="Borin S."/>
            <person name="Daffonchio D."/>
            <person name="Crotti E."/>
        </authorList>
    </citation>
    <scope>NUCLEOTIDE SEQUENCE [LARGE SCALE GENOMIC DNA]</scope>
    <source>
        <strain evidence="2 3">EV16P</strain>
    </source>
</reference>
<feature type="chain" id="PRO_5047377539" description="Enterotoxin" evidence="1">
    <location>
        <begin position="22"/>
        <end position="280"/>
    </location>
</feature>
<evidence type="ECO:0000256" key="1">
    <source>
        <dbReference type="SAM" id="SignalP"/>
    </source>
</evidence>
<feature type="signal peptide" evidence="1">
    <location>
        <begin position="1"/>
        <end position="21"/>
    </location>
</feature>
<name>A0ABU7U4P2_9PROT</name>
<dbReference type="EMBL" id="JAWJZY010000003">
    <property type="protein sequence ID" value="MEE8659051.1"/>
    <property type="molecule type" value="Genomic_DNA"/>
</dbReference>
<keyword evidence="3" id="KW-1185">Reference proteome</keyword>
<proteinExistence type="predicted"/>
<gene>
    <name evidence="2" type="ORF">DOFOFD_08505</name>
</gene>
<dbReference type="Gene3D" id="3.90.210.10">
    <property type="entry name" value="Heat-Labile Enterotoxin, subunit A"/>
    <property type="match status" value="1"/>
</dbReference>
<sequence length="280" mass="30312">MNVFRAAFVLLALFTGSASYALDPPGRVYRVSSRAPADVFTSGFPAEGNDLDLLRYVSGASVVDGTSAYISTTQISRHAVAFAMIFARAFPTVPVYIYLVRPTENFYSVAASMRYAQEVLPNPEVREQVSAVALATRGQENGHWAARGGISPEQIFGVRRFYWDDGSPPRLGDLIQNANYLFMPPATNHSPMPVHNATVTAAYVAEAVHSVEFLPAAVANMGCDQSPRQCRKAFASHCIPVHPISFAQLRSKTVAKMITSGILMGSTSGQLLVEPGHDEL</sequence>
<dbReference type="SUPFAM" id="SSF56399">
    <property type="entry name" value="ADP-ribosylation"/>
    <property type="match status" value="1"/>
</dbReference>
<dbReference type="InterPro" id="IPR003898">
    <property type="entry name" value="Borpert_toxA"/>
</dbReference>
<organism evidence="2 3">
    <name type="scientific">Sorlinia euscelidii</name>
    <dbReference type="NCBI Taxonomy" id="3081148"/>
    <lineage>
        <taxon>Bacteria</taxon>
        <taxon>Pseudomonadati</taxon>
        <taxon>Pseudomonadota</taxon>
        <taxon>Alphaproteobacteria</taxon>
        <taxon>Acetobacterales</taxon>
        <taxon>Acetobacteraceae</taxon>
        <taxon>Sorlinia</taxon>
    </lineage>
</organism>
<dbReference type="RefSeq" id="WP_394819915.1">
    <property type="nucleotide sequence ID" value="NZ_JAWJZY010000003.1"/>
</dbReference>